<protein>
    <submittedName>
        <fullName evidence="11">C4-dicarboxylate transporter DctA</fullName>
    </submittedName>
</protein>
<reference evidence="11 12" key="1">
    <citation type="submission" date="2019-06" db="EMBL/GenBank/DDBJ databases">
        <title>A novel bacterium of genus Amaricoccus, isolated from marine sediment.</title>
        <authorList>
            <person name="Huang H."/>
            <person name="Mo K."/>
            <person name="Hu Y."/>
        </authorList>
    </citation>
    <scope>NUCLEOTIDE SEQUENCE [LARGE SCALE GENOMIC DNA]</scope>
    <source>
        <strain evidence="11 12">HB172011</strain>
    </source>
</reference>
<dbReference type="PANTHER" id="PTHR42865:SF1">
    <property type="entry name" value="AEROBIC C4-DICARBOXYLATE TRANSPORT PROTEIN"/>
    <property type="match status" value="1"/>
</dbReference>
<dbReference type="GO" id="GO:0015366">
    <property type="term" value="F:malate:proton symporter activity"/>
    <property type="evidence" value="ECO:0007669"/>
    <property type="project" value="TreeGrafter"/>
</dbReference>
<evidence type="ECO:0000256" key="6">
    <source>
        <dbReference type="ARBA" id="ARBA00022847"/>
    </source>
</evidence>
<name>A0A501WMV8_9RHOB</name>
<dbReference type="OrthoDB" id="9766690at2"/>
<comment type="subcellular location">
    <subcellularLocation>
        <location evidence="1">Cell inner membrane</location>
        <topology evidence="1">Multi-pass membrane protein</topology>
    </subcellularLocation>
</comment>
<feature type="transmembrane region" description="Helical" evidence="10">
    <location>
        <begin position="340"/>
        <end position="360"/>
    </location>
</feature>
<feature type="transmembrane region" description="Helical" evidence="10">
    <location>
        <begin position="190"/>
        <end position="212"/>
    </location>
</feature>
<feature type="transmembrane region" description="Helical" evidence="10">
    <location>
        <begin position="165"/>
        <end position="183"/>
    </location>
</feature>
<dbReference type="Pfam" id="PF00375">
    <property type="entry name" value="SDF"/>
    <property type="match status" value="1"/>
</dbReference>
<dbReference type="SUPFAM" id="SSF118215">
    <property type="entry name" value="Proton glutamate symport protein"/>
    <property type="match status" value="1"/>
</dbReference>
<keyword evidence="4" id="KW-1003">Cell membrane</keyword>
<dbReference type="NCBIfam" id="NF002461">
    <property type="entry name" value="PRK01663.1"/>
    <property type="match status" value="1"/>
</dbReference>
<evidence type="ECO:0000256" key="2">
    <source>
        <dbReference type="ARBA" id="ARBA00006148"/>
    </source>
</evidence>
<evidence type="ECO:0000256" key="10">
    <source>
        <dbReference type="SAM" id="Phobius"/>
    </source>
</evidence>
<comment type="similarity">
    <text evidence="2">Belongs to the dicarboxylate/amino acid:cation symporter (DAACS) (TC 2.A.23) family.</text>
</comment>
<gene>
    <name evidence="11" type="primary">dctA</name>
    <name evidence="11" type="ORF">FJM51_13580</name>
</gene>
<feature type="transmembrane region" description="Helical" evidence="10">
    <location>
        <begin position="366"/>
        <end position="389"/>
    </location>
</feature>
<evidence type="ECO:0000256" key="7">
    <source>
        <dbReference type="ARBA" id="ARBA00022989"/>
    </source>
</evidence>
<keyword evidence="7 10" id="KW-1133">Transmembrane helix</keyword>
<evidence type="ECO:0000256" key="1">
    <source>
        <dbReference type="ARBA" id="ARBA00004429"/>
    </source>
</evidence>
<organism evidence="11 12">
    <name type="scientific">Amaricoccus solimangrovi</name>
    <dbReference type="NCBI Taxonomy" id="2589815"/>
    <lineage>
        <taxon>Bacteria</taxon>
        <taxon>Pseudomonadati</taxon>
        <taxon>Pseudomonadota</taxon>
        <taxon>Alphaproteobacteria</taxon>
        <taxon>Rhodobacterales</taxon>
        <taxon>Paracoccaceae</taxon>
        <taxon>Amaricoccus</taxon>
    </lineage>
</organism>
<feature type="transmembrane region" description="Helical" evidence="10">
    <location>
        <begin position="21"/>
        <end position="41"/>
    </location>
</feature>
<dbReference type="InterPro" id="IPR018107">
    <property type="entry name" value="Na-dicarboxylate_symporter_CS"/>
</dbReference>
<dbReference type="PRINTS" id="PR00173">
    <property type="entry name" value="EDTRNSPORT"/>
</dbReference>
<evidence type="ECO:0000256" key="5">
    <source>
        <dbReference type="ARBA" id="ARBA00022692"/>
    </source>
</evidence>
<feature type="transmembrane region" description="Helical" evidence="10">
    <location>
        <begin position="93"/>
        <end position="115"/>
    </location>
</feature>
<evidence type="ECO:0000313" key="12">
    <source>
        <dbReference type="Proteomes" id="UP000319255"/>
    </source>
</evidence>
<feature type="transmembrane region" description="Helical" evidence="10">
    <location>
        <begin position="61"/>
        <end position="81"/>
    </location>
</feature>
<feature type="region of interest" description="Disordered" evidence="9">
    <location>
        <begin position="433"/>
        <end position="466"/>
    </location>
</feature>
<keyword evidence="3" id="KW-0813">Transport</keyword>
<accession>A0A501WMV8</accession>
<sequence length="466" mass="49418">MVHYPTTAGLAPPKKGFVRRWLGKLYVQVIIGVIVGTAIGFMDPAFAAQLKPLGDVFVRAIKLIVTPIIFLTIVVGIAAIGDMRKVATVGIKALIYFEVASTLALLIGLAVGNLWPVGRGINANPADLDAGAVAGYVEQGSHLTIIDFLTEIIPKTFLEPFVTGQILPVLFVAVLFGLGLCKLGEQSKALVAILDTAAHGLFGMVNIIMRFAPFAAGGAMAFTVGKYGFSTLIGLGQLVLAVYVVSILFVVVVLGFFLRLAGLSLWRVIAYFKDEILIVFAATSAETMIPRSMEKLEALGVRKETVGLVMPTGFSFNMDGTAIYMTMAVLFIAHATNTELTIAHQFMILFIMLFTSKGAAGVTGGGFIALAATMPAIGVLPVAALSLLIGVDRFMAEIRAATNLTSNIIATLVVGAWTGNVDVKRAQAIMRGEAKPEDFEESQPQPVPQPARPSFGHDHLGLATGR</sequence>
<evidence type="ECO:0000256" key="9">
    <source>
        <dbReference type="SAM" id="MobiDB-lite"/>
    </source>
</evidence>
<comment type="caution">
    <text evidence="11">The sequence shown here is derived from an EMBL/GenBank/DDBJ whole genome shotgun (WGS) entry which is preliminary data.</text>
</comment>
<dbReference type="FunFam" id="1.10.3860.10:FF:000001">
    <property type="entry name" value="C4-dicarboxylate transport protein"/>
    <property type="match status" value="1"/>
</dbReference>
<dbReference type="GO" id="GO:0015141">
    <property type="term" value="F:succinate transmembrane transporter activity"/>
    <property type="evidence" value="ECO:0007669"/>
    <property type="project" value="TreeGrafter"/>
</dbReference>
<dbReference type="AlphaFoldDB" id="A0A501WMV8"/>
<evidence type="ECO:0000313" key="11">
    <source>
        <dbReference type="EMBL" id="TPE49675.1"/>
    </source>
</evidence>
<dbReference type="Gene3D" id="1.10.3860.10">
    <property type="entry name" value="Sodium:dicarboxylate symporter"/>
    <property type="match status" value="1"/>
</dbReference>
<dbReference type="PROSITE" id="PS00713">
    <property type="entry name" value="NA_DICARBOXYL_SYMP_1"/>
    <property type="match status" value="1"/>
</dbReference>
<feature type="transmembrane region" description="Helical" evidence="10">
    <location>
        <begin position="232"/>
        <end position="258"/>
    </location>
</feature>
<evidence type="ECO:0000256" key="4">
    <source>
        <dbReference type="ARBA" id="ARBA00022475"/>
    </source>
</evidence>
<evidence type="ECO:0000256" key="8">
    <source>
        <dbReference type="ARBA" id="ARBA00023136"/>
    </source>
</evidence>
<keyword evidence="6" id="KW-0769">Symport</keyword>
<keyword evidence="12" id="KW-1185">Reference proteome</keyword>
<dbReference type="PANTHER" id="PTHR42865">
    <property type="entry name" value="PROTON/GLUTAMATE-ASPARTATE SYMPORTER"/>
    <property type="match status" value="1"/>
</dbReference>
<dbReference type="GO" id="GO:0015138">
    <property type="term" value="F:fumarate transmembrane transporter activity"/>
    <property type="evidence" value="ECO:0007669"/>
    <property type="project" value="TreeGrafter"/>
</dbReference>
<dbReference type="EMBL" id="VFRP01000013">
    <property type="protein sequence ID" value="TPE49675.1"/>
    <property type="molecule type" value="Genomic_DNA"/>
</dbReference>
<dbReference type="InterPro" id="IPR036458">
    <property type="entry name" value="Na:dicarbo_symporter_sf"/>
</dbReference>
<dbReference type="Proteomes" id="UP000319255">
    <property type="component" value="Unassembled WGS sequence"/>
</dbReference>
<dbReference type="GO" id="GO:0070778">
    <property type="term" value="P:L-aspartate transmembrane transport"/>
    <property type="evidence" value="ECO:0007669"/>
    <property type="project" value="TreeGrafter"/>
</dbReference>
<proteinExistence type="inferred from homology"/>
<dbReference type="RefSeq" id="WP_140454677.1">
    <property type="nucleotide sequence ID" value="NZ_VFRP01000013.1"/>
</dbReference>
<keyword evidence="5 10" id="KW-0812">Transmembrane</keyword>
<dbReference type="InterPro" id="IPR001991">
    <property type="entry name" value="Na-dicarboxylate_symporter"/>
</dbReference>
<dbReference type="PROSITE" id="PS00714">
    <property type="entry name" value="NA_DICARBOXYL_SYMP_2"/>
    <property type="match status" value="1"/>
</dbReference>
<keyword evidence="8 10" id="KW-0472">Membrane</keyword>
<evidence type="ECO:0000256" key="3">
    <source>
        <dbReference type="ARBA" id="ARBA00022448"/>
    </source>
</evidence>
<dbReference type="GO" id="GO:0005886">
    <property type="term" value="C:plasma membrane"/>
    <property type="evidence" value="ECO:0007669"/>
    <property type="project" value="UniProtKB-SubCell"/>
</dbReference>